<dbReference type="EMBL" id="DAKRPA010000058">
    <property type="protein sequence ID" value="DBA00798.1"/>
    <property type="molecule type" value="Genomic_DNA"/>
</dbReference>
<feature type="transmembrane region" description="Helical" evidence="6">
    <location>
        <begin position="284"/>
        <end position="302"/>
    </location>
</feature>
<dbReference type="GO" id="GO:0016020">
    <property type="term" value="C:membrane"/>
    <property type="evidence" value="ECO:0007669"/>
    <property type="project" value="UniProtKB-SubCell"/>
</dbReference>
<evidence type="ECO:0000313" key="8">
    <source>
        <dbReference type="EMBL" id="DBA00798.1"/>
    </source>
</evidence>
<reference evidence="8" key="2">
    <citation type="journal article" date="2023" name="Microbiol Resour">
        <title>Decontamination and Annotation of the Draft Genome Sequence of the Oomycete Lagenidium giganteum ARSEF 373.</title>
        <authorList>
            <person name="Morgan W.R."/>
            <person name="Tartar A."/>
        </authorList>
    </citation>
    <scope>NUCLEOTIDE SEQUENCE</scope>
    <source>
        <strain evidence="8">ARSEF 373</strain>
    </source>
</reference>
<feature type="transmembrane region" description="Helical" evidence="6">
    <location>
        <begin position="253"/>
        <end position="272"/>
    </location>
</feature>
<dbReference type="PANTHER" id="PTHR12570:SF9">
    <property type="entry name" value="MAGNESIUM TRANSPORTER NIPA8-RELATED"/>
    <property type="match status" value="1"/>
</dbReference>
<evidence type="ECO:0000256" key="6">
    <source>
        <dbReference type="SAM" id="Phobius"/>
    </source>
</evidence>
<feature type="region of interest" description="Disordered" evidence="5">
    <location>
        <begin position="552"/>
        <end position="575"/>
    </location>
</feature>
<feature type="transmembrane region" description="Helical" evidence="6">
    <location>
        <begin position="322"/>
        <end position="346"/>
    </location>
</feature>
<organism evidence="8 9">
    <name type="scientific">Lagenidium giganteum</name>
    <dbReference type="NCBI Taxonomy" id="4803"/>
    <lineage>
        <taxon>Eukaryota</taxon>
        <taxon>Sar</taxon>
        <taxon>Stramenopiles</taxon>
        <taxon>Oomycota</taxon>
        <taxon>Peronosporomycetes</taxon>
        <taxon>Pythiales</taxon>
        <taxon>Pythiaceae</taxon>
    </lineage>
</organism>
<feature type="transmembrane region" description="Helical" evidence="6">
    <location>
        <begin position="221"/>
        <end position="241"/>
    </location>
</feature>
<name>A0AAV2Z621_9STRA</name>
<dbReference type="PANTHER" id="PTHR12570">
    <property type="match status" value="1"/>
</dbReference>
<feature type="transmembrane region" description="Helical" evidence="6">
    <location>
        <begin position="463"/>
        <end position="485"/>
    </location>
</feature>
<evidence type="ECO:0000256" key="7">
    <source>
        <dbReference type="SAM" id="SignalP"/>
    </source>
</evidence>
<evidence type="ECO:0000256" key="1">
    <source>
        <dbReference type="ARBA" id="ARBA00004141"/>
    </source>
</evidence>
<sequence length="673" mass="72537">MAAAASVQQRAALWLLGAAALGCARVGVHAAAVPTVLQCTACDTPPVEQIPFCAAFVRYSACQIEASWSAMDEAAKGDFEAYQTSKPLTGGKLHGDDSCAIALKHIYCARHFSVCELGSPQVFCRDSCASTVNANCSAVSSSVAPMQLELCGDTAHPVDGVTDSGKCFGVDYVGPKHTAWIIGFSIAVVFSFLASVGINLQKKALKQNELAALELNGEPKPVYRLPMWCLGFFLILAGSILDFVAFGMAPQSLLAPLAALTLVWNMMLAPCFNKEKLSRKDIAATLVIFSGATIAVVFASHASPSYNLQMLIELYKDPLTCVYFGVVAIIVALHYGAIQFVEKLSLTSRRHRIIQMGQPAFWSRVRLIAYSGLAGTMGGQSVLFAKSCAELLKSAFHGDNCFAHFQTYVIAAALIACLLCQIHFLNCGLLHFDALSVVPIYQAYWIISGVMGGAIYFQEIRSFSIHQACMFVLGITTTIFGVVLLSQRKPVAQASSSTLKRKNTLERGVSYSSADGSFRTTAPLPPVAEVPAAVEAAEEGSRMDSMSTIVETEATTEESDEEAQQLGEDGDDQVSRQVIDNYLDMTTSMGITEILAGLGFQSGNQSGIFSRRPSSRENLPDVQVDRPSRRSMDDIEVGLPSANRQNNPRGKMAKRRSITFTTFQNSQNPPPDQ</sequence>
<dbReference type="InterPro" id="IPR008521">
    <property type="entry name" value="Mg_trans_NIPA"/>
</dbReference>
<comment type="subcellular location">
    <subcellularLocation>
        <location evidence="1">Membrane</location>
        <topology evidence="1">Multi-pass membrane protein</topology>
    </subcellularLocation>
</comment>
<feature type="compositionally biased region" description="Polar residues" evidence="5">
    <location>
        <begin position="658"/>
        <end position="667"/>
    </location>
</feature>
<feature type="transmembrane region" description="Helical" evidence="6">
    <location>
        <begin position="437"/>
        <end position="457"/>
    </location>
</feature>
<keyword evidence="4 6" id="KW-0472">Membrane</keyword>
<dbReference type="Pfam" id="PF05653">
    <property type="entry name" value="Mg_trans_NIPA"/>
    <property type="match status" value="1"/>
</dbReference>
<feature type="region of interest" description="Disordered" evidence="5">
    <location>
        <begin position="606"/>
        <end position="673"/>
    </location>
</feature>
<reference evidence="8" key="1">
    <citation type="submission" date="2022-11" db="EMBL/GenBank/DDBJ databases">
        <authorList>
            <person name="Morgan W.R."/>
            <person name="Tartar A."/>
        </authorList>
    </citation>
    <scope>NUCLEOTIDE SEQUENCE</scope>
    <source>
        <strain evidence="8">ARSEF 373</strain>
    </source>
</reference>
<accession>A0AAV2Z621</accession>
<proteinExistence type="predicted"/>
<keyword evidence="3 6" id="KW-1133">Transmembrane helix</keyword>
<dbReference type="AlphaFoldDB" id="A0AAV2Z621"/>
<comment type="caution">
    <text evidence="8">The sequence shown here is derived from an EMBL/GenBank/DDBJ whole genome shotgun (WGS) entry which is preliminary data.</text>
</comment>
<protein>
    <submittedName>
        <fullName evidence="8">Uncharacterized protein</fullName>
    </submittedName>
</protein>
<feature type="signal peptide" evidence="7">
    <location>
        <begin position="1"/>
        <end position="30"/>
    </location>
</feature>
<dbReference type="GO" id="GO:0015095">
    <property type="term" value="F:magnesium ion transmembrane transporter activity"/>
    <property type="evidence" value="ECO:0007669"/>
    <property type="project" value="InterPro"/>
</dbReference>
<feature type="transmembrane region" description="Helical" evidence="6">
    <location>
        <begin position="179"/>
        <end position="200"/>
    </location>
</feature>
<evidence type="ECO:0000313" key="9">
    <source>
        <dbReference type="Proteomes" id="UP001146120"/>
    </source>
</evidence>
<keyword evidence="2 6" id="KW-0812">Transmembrane</keyword>
<feature type="compositionally biased region" description="Acidic residues" evidence="5">
    <location>
        <begin position="554"/>
        <end position="572"/>
    </location>
</feature>
<keyword evidence="7" id="KW-0732">Signal</keyword>
<feature type="transmembrane region" description="Helical" evidence="6">
    <location>
        <begin position="405"/>
        <end position="425"/>
    </location>
</feature>
<dbReference type="SUPFAM" id="SSF103481">
    <property type="entry name" value="Multidrug resistance efflux transporter EmrE"/>
    <property type="match status" value="1"/>
</dbReference>
<evidence type="ECO:0000256" key="5">
    <source>
        <dbReference type="SAM" id="MobiDB-lite"/>
    </source>
</evidence>
<gene>
    <name evidence="8" type="ORF">N0F65_004703</name>
</gene>
<evidence type="ECO:0000256" key="2">
    <source>
        <dbReference type="ARBA" id="ARBA00022692"/>
    </source>
</evidence>
<feature type="chain" id="PRO_5043819661" evidence="7">
    <location>
        <begin position="31"/>
        <end position="673"/>
    </location>
</feature>
<keyword evidence="9" id="KW-1185">Reference proteome</keyword>
<dbReference type="Proteomes" id="UP001146120">
    <property type="component" value="Unassembled WGS sequence"/>
</dbReference>
<evidence type="ECO:0000256" key="4">
    <source>
        <dbReference type="ARBA" id="ARBA00023136"/>
    </source>
</evidence>
<feature type="transmembrane region" description="Helical" evidence="6">
    <location>
        <begin position="367"/>
        <end position="385"/>
    </location>
</feature>
<feature type="compositionally biased region" description="Basic and acidic residues" evidence="5">
    <location>
        <begin position="614"/>
        <end position="633"/>
    </location>
</feature>
<dbReference type="InterPro" id="IPR037185">
    <property type="entry name" value="EmrE-like"/>
</dbReference>
<evidence type="ECO:0000256" key="3">
    <source>
        <dbReference type="ARBA" id="ARBA00022989"/>
    </source>
</evidence>